<dbReference type="InterPro" id="IPR027417">
    <property type="entry name" value="P-loop_NTPase"/>
</dbReference>
<evidence type="ECO:0000313" key="4">
    <source>
        <dbReference type="Proteomes" id="UP000622552"/>
    </source>
</evidence>
<dbReference type="InterPro" id="IPR003593">
    <property type="entry name" value="AAA+_ATPase"/>
</dbReference>
<dbReference type="SUPFAM" id="SSF52540">
    <property type="entry name" value="P-loop containing nucleoside triphosphate hydrolases"/>
    <property type="match status" value="1"/>
</dbReference>
<feature type="domain" description="NACHT" evidence="2">
    <location>
        <begin position="157"/>
        <end position="299"/>
    </location>
</feature>
<comment type="caution">
    <text evidence="3">The sequence shown here is derived from an EMBL/GenBank/DDBJ whole genome shotgun (WGS) entry which is preliminary data.</text>
</comment>
<sequence length="1054" mass="114092">MASPKSLPSWLVALGAGLTSVPVVGPWINVTVHHRYLGPTVVAGVALAVTGLGKLAAGGFGHVRPRLAAWLELLLVRWFSRFGPWYRRVVLTDSRSMGREGFGGLVARGLDLDRVYVDVSLVSRAPRSASPHLVRDGRADGDRRQDITSFLNTDGPSVLVVLGGPGSGKSTLLRRIARQAYLNPGARGRRTPLFLALREHAATIAADPAIRLSTLVGRAKAPLLTGGTVPGLLAPEPRRVDALVDWFEGLLLAGRCVVLLDGLDEVATEEERSAIVTWANTQILRYHGNDYLLSSRPDGYRAGGLDDADVLEVEPFTTDQVNAFVVDAYDALASREAAQRAADLSRQLGAASRLRPLTRNPLLLTMLFFVHRDHGSLPASRLELYRQICRTVLEDRQKDKRIVVPLPIERSEALLSGLALAMTREGSATTWTRAQVLDQLRPQMVALPVAAESFLDLVGLHGLFVESGIGRYAFTHRTFQEYLSAVALAASAPDELPVNDPWWHETLLFYALITGPDQVVRACLARDTVTAWNLAFDCAEDAPPTRPLDRGLAARLELLLVTPMVGDAYAAQRRLFAGVMATRHLRNVVHTARDQAICARLVPATLYRMFQLEALQDMSPDPAMVILSSGSTDKPVRGVLGGRAAEFVEWVNAVTGGTSCRLPTGDEVADGMVQELLSGAWSGGTGDPVGPPSLWTSEPGARRPALWTSPRLSHPWAVPRELVRADWDADLADPEIAIAGLVLVRVLSDLRILAHAEETDDASVWPVTDALLGNLGLGFALSMARRVLPQSARSETDALKRISTRVWDAYGDIRSQGWKRFGDTVVLDLLSAYAEIVRLPSPLAAVLAPDLEELGQALAHPVSEEELDAVRTRKVDRLLGLARVGAMGHVTAGAVEAGLLRASRPEGHVNTPEQLLSMGFLWGMGRAVDPVVESRTVDLEDLADITRQACLDLRALAAARTSSPWVHAATARLDTMAWELFTWKRSVWAEMITQIRVGALCLAAEAEQLTGSGHHGPGEDLPERFRAAAAGASLLQRRLDPATQPAEAILLAVD</sequence>
<organism evidence="3 4">
    <name type="scientific">Longispora fulva</name>
    <dbReference type="NCBI Taxonomy" id="619741"/>
    <lineage>
        <taxon>Bacteria</taxon>
        <taxon>Bacillati</taxon>
        <taxon>Actinomycetota</taxon>
        <taxon>Actinomycetes</taxon>
        <taxon>Micromonosporales</taxon>
        <taxon>Micromonosporaceae</taxon>
        <taxon>Longispora</taxon>
    </lineage>
</organism>
<dbReference type="Pfam" id="PF05729">
    <property type="entry name" value="NACHT"/>
    <property type="match status" value="1"/>
</dbReference>
<dbReference type="InterPro" id="IPR007111">
    <property type="entry name" value="NACHT_NTPase"/>
</dbReference>
<protein>
    <recommendedName>
        <fullName evidence="2">NACHT domain-containing protein</fullName>
    </recommendedName>
</protein>
<dbReference type="SMART" id="SM00382">
    <property type="entry name" value="AAA"/>
    <property type="match status" value="1"/>
</dbReference>
<dbReference type="RefSeq" id="WP_197004708.1">
    <property type="nucleotide sequence ID" value="NZ_BONS01000017.1"/>
</dbReference>
<dbReference type="EMBL" id="JADOUF010000001">
    <property type="protein sequence ID" value="MBG6137896.1"/>
    <property type="molecule type" value="Genomic_DNA"/>
</dbReference>
<dbReference type="PROSITE" id="PS50837">
    <property type="entry name" value="NACHT"/>
    <property type="match status" value="1"/>
</dbReference>
<keyword evidence="1" id="KW-0472">Membrane</keyword>
<dbReference type="PANTHER" id="PTHR46844">
    <property type="entry name" value="SLR5058 PROTEIN"/>
    <property type="match status" value="1"/>
</dbReference>
<keyword evidence="4" id="KW-1185">Reference proteome</keyword>
<keyword evidence="1" id="KW-0812">Transmembrane</keyword>
<reference evidence="3" key="1">
    <citation type="submission" date="2020-11" db="EMBL/GenBank/DDBJ databases">
        <title>Sequencing the genomes of 1000 actinobacteria strains.</title>
        <authorList>
            <person name="Klenk H.-P."/>
        </authorList>
    </citation>
    <scope>NUCLEOTIDE SEQUENCE</scope>
    <source>
        <strain evidence="3">DSM 45356</strain>
    </source>
</reference>
<feature type="transmembrane region" description="Helical" evidence="1">
    <location>
        <begin position="36"/>
        <end position="55"/>
    </location>
</feature>
<evidence type="ECO:0000256" key="1">
    <source>
        <dbReference type="SAM" id="Phobius"/>
    </source>
</evidence>
<dbReference type="Proteomes" id="UP000622552">
    <property type="component" value="Unassembled WGS sequence"/>
</dbReference>
<accession>A0A8J7GUZ2</accession>
<dbReference type="AlphaFoldDB" id="A0A8J7GUZ2"/>
<keyword evidence="1" id="KW-1133">Transmembrane helix</keyword>
<evidence type="ECO:0000313" key="3">
    <source>
        <dbReference type="EMBL" id="MBG6137896.1"/>
    </source>
</evidence>
<name>A0A8J7GUZ2_9ACTN</name>
<proteinExistence type="predicted"/>
<dbReference type="Gene3D" id="3.40.50.300">
    <property type="entry name" value="P-loop containing nucleotide triphosphate hydrolases"/>
    <property type="match status" value="1"/>
</dbReference>
<dbReference type="PANTHER" id="PTHR46844:SF1">
    <property type="entry name" value="SLR5058 PROTEIN"/>
    <property type="match status" value="1"/>
</dbReference>
<gene>
    <name evidence="3" type="ORF">IW245_004090</name>
</gene>
<evidence type="ECO:0000259" key="2">
    <source>
        <dbReference type="PROSITE" id="PS50837"/>
    </source>
</evidence>